<feature type="repeat" description="PPR" evidence="2">
    <location>
        <begin position="37"/>
        <end position="67"/>
    </location>
</feature>
<dbReference type="FunFam" id="1.25.40.10:FF:000196">
    <property type="entry name" value="Pentatricopeptide repeat-containing protein At4g14850"/>
    <property type="match status" value="1"/>
</dbReference>
<sequence>MHRGAIKELIKVCARRSLLNGAIQLHCNVMKMGFGSDLIIANDLIDMYAKCGRMDMAGKVFDGMPERNVVSWTALMVGFLQENNADKCLRVFDEMRASGVGPNEYTLSTSLKACGLVGTAGNGAGVQIHGVSVKTGFELHDVVGNSIIFMYSRCGMIDEGKRMFDRMTVKSLVSWNAMIAGFAYGFDGKKCLRLFQQMQEQGEVPDEFTFASLLKACSGLGAGCEGIQVHASLITNGFIKTNNSILSGALTDLYVKCHRLTEARKVFDLTTQKNVIQWTTLILGYAQEGFVRETMDLFSMFWTSGTQVDGHVFCSSVVGVFADFALVEQGRQIHCYTIKSPSGEDVSVANSLIDLYHKCGLPDEAEFHFREMQVRNVVSWTAMINGYGKHGHGQAAINLFKEMQLEGVEPDEVAYLALLSACSHAGLIEQCQDYFYRLITHHHQIKPKVEHYSCMVDLLGRAGRLQEARELIENMPLEPNVGVWQTLLSACRVHRDLNMGREVGRILLKIDGENPVNYVILSNIFSDAGEWAECAKLREAMKRKGLKKQGGCSWVEIDKEVHFFYGGDNSHPETDKIHRVLKEVERKMKEELGYVCRVSFAMHDVEDESKEANLRMHSEKLAIGLWLVCGGMERKGEAIRVYKNLRVCGDCHEFIKGVSKVLGMVLVVRDANRFHRFEQGVCSCGDYW</sequence>
<dbReference type="PROSITE" id="PS51375">
    <property type="entry name" value="PPR"/>
    <property type="match status" value="5"/>
</dbReference>
<reference evidence="4" key="2">
    <citation type="journal article" date="2022" name="Hortic Res">
        <title>The genome of Dioscorea zingiberensis sheds light on the biosynthesis, origin and evolution of the medicinally important diosgenin saponins.</title>
        <authorList>
            <person name="Li Y."/>
            <person name="Tan C."/>
            <person name="Li Z."/>
            <person name="Guo J."/>
            <person name="Li S."/>
            <person name="Chen X."/>
            <person name="Wang C."/>
            <person name="Dai X."/>
            <person name="Yang H."/>
            <person name="Song W."/>
            <person name="Hou L."/>
            <person name="Xu J."/>
            <person name="Tong Z."/>
            <person name="Xu A."/>
            <person name="Yuan X."/>
            <person name="Wang W."/>
            <person name="Yang Q."/>
            <person name="Chen L."/>
            <person name="Sun Z."/>
            <person name="Wang K."/>
            <person name="Pan B."/>
            <person name="Chen J."/>
            <person name="Bao Y."/>
            <person name="Liu F."/>
            <person name="Qi X."/>
            <person name="Gang D.R."/>
            <person name="Wen J."/>
            <person name="Li J."/>
        </authorList>
    </citation>
    <scope>NUCLEOTIDE SEQUENCE</scope>
    <source>
        <strain evidence="4">Dzin_1.0</strain>
    </source>
</reference>
<comment type="caution">
    <text evidence="4">The sequence shown here is derived from an EMBL/GenBank/DDBJ whole genome shotgun (WGS) entry which is preliminary data.</text>
</comment>
<evidence type="ECO:0000313" key="5">
    <source>
        <dbReference type="Proteomes" id="UP001085076"/>
    </source>
</evidence>
<dbReference type="Pfam" id="PF13041">
    <property type="entry name" value="PPR_2"/>
    <property type="match status" value="3"/>
</dbReference>
<dbReference type="Proteomes" id="UP001085076">
    <property type="component" value="Miscellaneous, Linkage group lg07"/>
</dbReference>
<dbReference type="InterPro" id="IPR011990">
    <property type="entry name" value="TPR-like_helical_dom_sf"/>
</dbReference>
<dbReference type="GO" id="GO:0009451">
    <property type="term" value="P:RNA modification"/>
    <property type="evidence" value="ECO:0007669"/>
    <property type="project" value="InterPro"/>
</dbReference>
<evidence type="ECO:0000256" key="1">
    <source>
        <dbReference type="ARBA" id="ARBA00022737"/>
    </source>
</evidence>
<gene>
    <name evidence="4" type="ORF">J5N97_025155</name>
</gene>
<dbReference type="EMBL" id="JAGGNH010000007">
    <property type="protein sequence ID" value="KAJ0968238.1"/>
    <property type="molecule type" value="Genomic_DNA"/>
</dbReference>
<evidence type="ECO:0000259" key="3">
    <source>
        <dbReference type="Pfam" id="PF14432"/>
    </source>
</evidence>
<evidence type="ECO:0000313" key="4">
    <source>
        <dbReference type="EMBL" id="KAJ0968238.1"/>
    </source>
</evidence>
<dbReference type="Gene3D" id="1.25.40.10">
    <property type="entry name" value="Tetratricopeptide repeat domain"/>
    <property type="match status" value="5"/>
</dbReference>
<dbReference type="InterPro" id="IPR032867">
    <property type="entry name" value="DYW_dom"/>
</dbReference>
<reference evidence="4" key="1">
    <citation type="submission" date="2021-03" db="EMBL/GenBank/DDBJ databases">
        <authorList>
            <person name="Li Z."/>
            <person name="Yang C."/>
        </authorList>
    </citation>
    <scope>NUCLEOTIDE SEQUENCE</scope>
    <source>
        <strain evidence="4">Dzin_1.0</strain>
        <tissue evidence="4">Leaf</tissue>
    </source>
</reference>
<dbReference type="PANTHER" id="PTHR47926">
    <property type="entry name" value="PENTATRICOPEPTIDE REPEAT-CONTAINING PROTEIN"/>
    <property type="match status" value="1"/>
</dbReference>
<dbReference type="InterPro" id="IPR046960">
    <property type="entry name" value="PPR_At4g14850-like_plant"/>
</dbReference>
<dbReference type="OrthoDB" id="185373at2759"/>
<dbReference type="NCBIfam" id="TIGR00756">
    <property type="entry name" value="PPR"/>
    <property type="match status" value="3"/>
</dbReference>
<feature type="repeat" description="PPR" evidence="2">
    <location>
        <begin position="514"/>
        <end position="548"/>
    </location>
</feature>
<feature type="repeat" description="PPR" evidence="2">
    <location>
        <begin position="68"/>
        <end position="102"/>
    </location>
</feature>
<dbReference type="FunFam" id="1.25.40.10:FF:000872">
    <property type="entry name" value="Putative pentatricopeptide repeat-containing protein"/>
    <property type="match status" value="1"/>
</dbReference>
<dbReference type="InterPro" id="IPR002885">
    <property type="entry name" value="PPR_rpt"/>
</dbReference>
<accession>A0A9D5H9R6</accession>
<dbReference type="GO" id="GO:0003723">
    <property type="term" value="F:RNA binding"/>
    <property type="evidence" value="ECO:0007669"/>
    <property type="project" value="InterPro"/>
</dbReference>
<keyword evidence="5" id="KW-1185">Reference proteome</keyword>
<dbReference type="InterPro" id="IPR046848">
    <property type="entry name" value="E_motif"/>
</dbReference>
<dbReference type="Pfam" id="PF01535">
    <property type="entry name" value="PPR"/>
    <property type="match status" value="3"/>
</dbReference>
<dbReference type="PANTHER" id="PTHR47926:SF504">
    <property type="entry name" value="(WILD MALAYSIAN BANANA) HYPOTHETICAL PROTEIN"/>
    <property type="match status" value="1"/>
</dbReference>
<protein>
    <recommendedName>
        <fullName evidence="3">DYW domain-containing protein</fullName>
    </recommendedName>
</protein>
<dbReference type="AlphaFoldDB" id="A0A9D5H9R6"/>
<dbReference type="FunFam" id="1.25.40.10:FF:000144">
    <property type="entry name" value="Pentatricopeptide repeat-containing protein, mitochondrial"/>
    <property type="match status" value="1"/>
</dbReference>
<keyword evidence="1" id="KW-0677">Repeat</keyword>
<dbReference type="Pfam" id="PF14432">
    <property type="entry name" value="DYW_deaminase"/>
    <property type="match status" value="1"/>
</dbReference>
<organism evidence="4 5">
    <name type="scientific">Dioscorea zingiberensis</name>
    <dbReference type="NCBI Taxonomy" id="325984"/>
    <lineage>
        <taxon>Eukaryota</taxon>
        <taxon>Viridiplantae</taxon>
        <taxon>Streptophyta</taxon>
        <taxon>Embryophyta</taxon>
        <taxon>Tracheophyta</taxon>
        <taxon>Spermatophyta</taxon>
        <taxon>Magnoliopsida</taxon>
        <taxon>Liliopsida</taxon>
        <taxon>Dioscoreales</taxon>
        <taxon>Dioscoreaceae</taxon>
        <taxon>Dioscorea</taxon>
    </lineage>
</organism>
<proteinExistence type="predicted"/>
<name>A0A9D5H9R6_9LILI</name>
<dbReference type="FunFam" id="1.25.40.10:FF:000343">
    <property type="entry name" value="Pentatricopeptide repeat-containing protein At3g58590"/>
    <property type="match status" value="1"/>
</dbReference>
<feature type="domain" description="DYW" evidence="3">
    <location>
        <begin position="593"/>
        <end position="688"/>
    </location>
</feature>
<feature type="repeat" description="PPR" evidence="2">
    <location>
        <begin position="376"/>
        <end position="410"/>
    </location>
</feature>
<evidence type="ECO:0000256" key="2">
    <source>
        <dbReference type="PROSITE-ProRule" id="PRU00708"/>
    </source>
</evidence>
<dbReference type="GO" id="GO:0008270">
    <property type="term" value="F:zinc ion binding"/>
    <property type="evidence" value="ECO:0007669"/>
    <property type="project" value="InterPro"/>
</dbReference>
<dbReference type="Pfam" id="PF20431">
    <property type="entry name" value="E_motif"/>
    <property type="match status" value="1"/>
</dbReference>
<feature type="repeat" description="PPR" evidence="2">
    <location>
        <begin position="171"/>
        <end position="205"/>
    </location>
</feature>